<dbReference type="PANTHER" id="PTHR34009">
    <property type="entry name" value="PROTEIN STAR"/>
    <property type="match status" value="1"/>
</dbReference>
<keyword evidence="4" id="KW-1185">Reference proteome</keyword>
<organism evidence="3 4">
    <name type="scientific">Potamilus streckersoni</name>
    <dbReference type="NCBI Taxonomy" id="2493646"/>
    <lineage>
        <taxon>Eukaryota</taxon>
        <taxon>Metazoa</taxon>
        <taxon>Spiralia</taxon>
        <taxon>Lophotrochozoa</taxon>
        <taxon>Mollusca</taxon>
        <taxon>Bivalvia</taxon>
        <taxon>Autobranchia</taxon>
        <taxon>Heteroconchia</taxon>
        <taxon>Palaeoheterodonta</taxon>
        <taxon>Unionida</taxon>
        <taxon>Unionoidea</taxon>
        <taxon>Unionidae</taxon>
        <taxon>Ambleminae</taxon>
        <taxon>Lampsilini</taxon>
        <taxon>Potamilus</taxon>
    </lineage>
</organism>
<keyword evidence="1" id="KW-0472">Membrane</keyword>
<dbReference type="Proteomes" id="UP001195483">
    <property type="component" value="Unassembled WGS sequence"/>
</dbReference>
<reference evidence="3" key="2">
    <citation type="journal article" date="2021" name="Genome Biol. Evol.">
        <title>Developing a high-quality reference genome for a parasitic bivalve with doubly uniparental inheritance (Bivalvia: Unionida).</title>
        <authorList>
            <person name="Smith C.H."/>
        </authorList>
    </citation>
    <scope>NUCLEOTIDE SEQUENCE</scope>
    <source>
        <strain evidence="3">CHS0354</strain>
        <tissue evidence="3">Mantle</tissue>
    </source>
</reference>
<gene>
    <name evidence="3" type="ORF">CHS0354_025354</name>
</gene>
<dbReference type="Pfam" id="PF05050">
    <property type="entry name" value="Methyltransf_21"/>
    <property type="match status" value="1"/>
</dbReference>
<dbReference type="GO" id="GO:0016197">
    <property type="term" value="P:endosomal transport"/>
    <property type="evidence" value="ECO:0007669"/>
    <property type="project" value="TreeGrafter"/>
</dbReference>
<proteinExistence type="predicted"/>
<sequence length="315" mass="37154">MKVLKRRCRVYYLVFILILTIGIMFWTQRYIIGAKKVQVLNVNHEFHPFVQLRNTSFDYKEETRKLNEAKVGIDDPRLIELIRNYWIEPPSKEPYNLKKDLEDYSAGQTPYVDSRMNHKVNGFFIEAGAYDGESSSTSLFFEKYRNWNGLLVEPDPRHYLTIQSKHRKAYRINACLSTKPYPIQVTFNLGHGLREQMGRIHETKDAEEWIKKENIGFTSIKVQCFPLYSLLLAMQVNQIDFFTLDVEGEELHVLETIPFDKIYIGMMTVEYIHSSEEGITRFLEEKGYRKMIKMRTPGCADIIFRKNDIPFIGYE</sequence>
<dbReference type="EMBL" id="JAEAOA010001512">
    <property type="protein sequence ID" value="KAK3595730.1"/>
    <property type="molecule type" value="Genomic_DNA"/>
</dbReference>
<name>A0AAE0SPG9_9BIVA</name>
<keyword evidence="1" id="KW-1133">Transmembrane helix</keyword>
<comment type="caution">
    <text evidence="3">The sequence shown here is derived from an EMBL/GenBank/DDBJ whole genome shotgun (WGS) entry which is preliminary data.</text>
</comment>
<dbReference type="InterPro" id="IPR029063">
    <property type="entry name" value="SAM-dependent_MTases_sf"/>
</dbReference>
<feature type="domain" description="Methyltransferase FkbM" evidence="2">
    <location>
        <begin position="127"/>
        <end position="289"/>
    </location>
</feature>
<feature type="transmembrane region" description="Helical" evidence="1">
    <location>
        <begin position="12"/>
        <end position="32"/>
    </location>
</feature>
<dbReference type="AlphaFoldDB" id="A0AAE0SPG9"/>
<dbReference type="GO" id="GO:0005886">
    <property type="term" value="C:plasma membrane"/>
    <property type="evidence" value="ECO:0007669"/>
    <property type="project" value="TreeGrafter"/>
</dbReference>
<keyword evidence="1" id="KW-0812">Transmembrane</keyword>
<dbReference type="InterPro" id="IPR053202">
    <property type="entry name" value="EGF_Rcpt_Signaling_Reg"/>
</dbReference>
<dbReference type="PANTHER" id="PTHR34009:SF2">
    <property type="entry name" value="PROTEIN STAR"/>
    <property type="match status" value="1"/>
</dbReference>
<evidence type="ECO:0000259" key="2">
    <source>
        <dbReference type="Pfam" id="PF05050"/>
    </source>
</evidence>
<protein>
    <recommendedName>
        <fullName evidence="2">Methyltransferase FkbM domain-containing protein</fullName>
    </recommendedName>
</protein>
<dbReference type="InterPro" id="IPR006342">
    <property type="entry name" value="FkbM_mtfrase"/>
</dbReference>
<dbReference type="GO" id="GO:0005789">
    <property type="term" value="C:endoplasmic reticulum membrane"/>
    <property type="evidence" value="ECO:0007669"/>
    <property type="project" value="TreeGrafter"/>
</dbReference>
<evidence type="ECO:0000313" key="3">
    <source>
        <dbReference type="EMBL" id="KAK3595730.1"/>
    </source>
</evidence>
<accession>A0AAE0SPG9</accession>
<dbReference type="GO" id="GO:0031902">
    <property type="term" value="C:late endosome membrane"/>
    <property type="evidence" value="ECO:0007669"/>
    <property type="project" value="TreeGrafter"/>
</dbReference>
<dbReference type="GO" id="GO:0005794">
    <property type="term" value="C:Golgi apparatus"/>
    <property type="evidence" value="ECO:0007669"/>
    <property type="project" value="TreeGrafter"/>
</dbReference>
<dbReference type="Gene3D" id="3.40.50.150">
    <property type="entry name" value="Vaccinia Virus protein VP39"/>
    <property type="match status" value="1"/>
</dbReference>
<evidence type="ECO:0000313" key="4">
    <source>
        <dbReference type="Proteomes" id="UP001195483"/>
    </source>
</evidence>
<dbReference type="SUPFAM" id="SSF53335">
    <property type="entry name" value="S-adenosyl-L-methionine-dependent methyltransferases"/>
    <property type="match status" value="1"/>
</dbReference>
<reference evidence="3" key="1">
    <citation type="journal article" date="2021" name="Genome Biol. Evol.">
        <title>A High-Quality Reference Genome for a Parasitic Bivalve with Doubly Uniparental Inheritance (Bivalvia: Unionida).</title>
        <authorList>
            <person name="Smith C.H."/>
        </authorList>
    </citation>
    <scope>NUCLEOTIDE SEQUENCE</scope>
    <source>
        <strain evidence="3">CHS0354</strain>
    </source>
</reference>
<dbReference type="GO" id="GO:0006888">
    <property type="term" value="P:endoplasmic reticulum to Golgi vesicle-mediated transport"/>
    <property type="evidence" value="ECO:0007669"/>
    <property type="project" value="TreeGrafter"/>
</dbReference>
<reference evidence="3" key="3">
    <citation type="submission" date="2023-05" db="EMBL/GenBank/DDBJ databases">
        <authorList>
            <person name="Smith C.H."/>
        </authorList>
    </citation>
    <scope>NUCLEOTIDE SEQUENCE</scope>
    <source>
        <strain evidence="3">CHS0354</strain>
        <tissue evidence="3">Mantle</tissue>
    </source>
</reference>
<evidence type="ECO:0000256" key="1">
    <source>
        <dbReference type="SAM" id="Phobius"/>
    </source>
</evidence>